<evidence type="ECO:0000256" key="7">
    <source>
        <dbReference type="ARBA" id="ARBA00023235"/>
    </source>
</evidence>
<evidence type="ECO:0000256" key="1">
    <source>
        <dbReference type="ARBA" id="ARBA00000971"/>
    </source>
</evidence>
<evidence type="ECO:0000256" key="8">
    <source>
        <dbReference type="ARBA" id="ARBA00037071"/>
    </source>
</evidence>
<dbReference type="GO" id="GO:0005737">
    <property type="term" value="C:cytoplasm"/>
    <property type="evidence" value="ECO:0007669"/>
    <property type="project" value="UniProtKB-SubCell"/>
</dbReference>
<organism evidence="12 13">
    <name type="scientific">Segatella buccae</name>
    <dbReference type="NCBI Taxonomy" id="28126"/>
    <lineage>
        <taxon>Bacteria</taxon>
        <taxon>Pseudomonadati</taxon>
        <taxon>Bacteroidota</taxon>
        <taxon>Bacteroidia</taxon>
        <taxon>Bacteroidales</taxon>
        <taxon>Prevotellaceae</taxon>
        <taxon>Segatella</taxon>
    </lineage>
</organism>
<evidence type="ECO:0000256" key="5">
    <source>
        <dbReference type="ARBA" id="ARBA00023110"/>
    </source>
</evidence>
<keyword evidence="5 9" id="KW-0697">Rotamase</keyword>
<accession>A0AAQ1ZIS0</accession>
<evidence type="ECO:0000256" key="6">
    <source>
        <dbReference type="ARBA" id="ARBA00023186"/>
    </source>
</evidence>
<evidence type="ECO:0000256" key="4">
    <source>
        <dbReference type="ARBA" id="ARBA00022490"/>
    </source>
</evidence>
<evidence type="ECO:0000313" key="13">
    <source>
        <dbReference type="Proteomes" id="UP000255283"/>
    </source>
</evidence>
<dbReference type="PANTHER" id="PTHR47861">
    <property type="entry name" value="FKBP-TYPE PEPTIDYL-PROLYL CIS-TRANS ISOMERASE SLYD"/>
    <property type="match status" value="1"/>
</dbReference>
<feature type="domain" description="PPIase FKBP-type" evidence="11">
    <location>
        <begin position="4"/>
        <end position="75"/>
    </location>
</feature>
<dbReference type="Pfam" id="PF00254">
    <property type="entry name" value="FKBP_C"/>
    <property type="match status" value="1"/>
</dbReference>
<dbReference type="Gene3D" id="2.40.10.330">
    <property type="match status" value="1"/>
</dbReference>
<protein>
    <recommendedName>
        <fullName evidence="10">Peptidyl-prolyl cis-trans isomerase</fullName>
        <ecNumber evidence="10">5.2.1.8</ecNumber>
    </recommendedName>
</protein>
<evidence type="ECO:0000256" key="9">
    <source>
        <dbReference type="PROSITE-ProRule" id="PRU00277"/>
    </source>
</evidence>
<comment type="subcellular location">
    <subcellularLocation>
        <location evidence="2">Cytoplasm</location>
    </subcellularLocation>
</comment>
<comment type="caution">
    <text evidence="12">The sequence shown here is derived from an EMBL/GenBank/DDBJ whole genome shotgun (WGS) entry which is preliminary data.</text>
</comment>
<evidence type="ECO:0000256" key="3">
    <source>
        <dbReference type="ARBA" id="ARBA00006577"/>
    </source>
</evidence>
<dbReference type="InterPro" id="IPR048261">
    <property type="entry name" value="SlpA/SlyD-like_ins_sf"/>
</dbReference>
<proteinExistence type="inferred from homology"/>
<evidence type="ECO:0000256" key="10">
    <source>
        <dbReference type="RuleBase" id="RU003915"/>
    </source>
</evidence>
<dbReference type="GO" id="GO:0003755">
    <property type="term" value="F:peptidyl-prolyl cis-trans isomerase activity"/>
    <property type="evidence" value="ECO:0007669"/>
    <property type="project" value="UniProtKB-UniRule"/>
</dbReference>
<evidence type="ECO:0000259" key="11">
    <source>
        <dbReference type="PROSITE" id="PS50059"/>
    </source>
</evidence>
<reference evidence="12 13" key="1">
    <citation type="submission" date="2018-06" db="EMBL/GenBank/DDBJ databases">
        <authorList>
            <consortium name="Pathogen Informatics"/>
            <person name="Doyle S."/>
        </authorList>
    </citation>
    <scope>NUCLEOTIDE SEQUENCE [LARGE SCALE GENOMIC DNA]</scope>
    <source>
        <strain evidence="12 13">NCTC13063</strain>
    </source>
</reference>
<dbReference type="RefSeq" id="WP_115153338.1">
    <property type="nucleotide sequence ID" value="NZ_DBFWLE010000018.1"/>
</dbReference>
<dbReference type="InterPro" id="IPR046357">
    <property type="entry name" value="PPIase_dom_sf"/>
</dbReference>
<sequence>MEKNTNKYIAASYMLYDVTDGKKELVEQTTEDRPFDFISGMGIALEAFENALIELDKGDKFDFTLTPEQAYGEYNNEHVLDLDKGIFTINGKFDAEHIYKDAIVPLQNQEGNRFNGRVLDITDNKVKMDLNHPLAGKHLHFVGEIKDCHEASAAEVAEYAKILSGEGGCNGCGGGCGEGGCNCGEGECNCGEGKHGEHHHDGHCGGGCHH</sequence>
<comment type="similarity">
    <text evidence="3 10">Belongs to the FKBP-type PPIase family.</text>
</comment>
<dbReference type="AlphaFoldDB" id="A0AAQ1ZIS0"/>
<comment type="catalytic activity">
    <reaction evidence="1 9 10">
        <text>[protein]-peptidylproline (omega=180) = [protein]-peptidylproline (omega=0)</text>
        <dbReference type="Rhea" id="RHEA:16237"/>
        <dbReference type="Rhea" id="RHEA-COMP:10747"/>
        <dbReference type="Rhea" id="RHEA-COMP:10748"/>
        <dbReference type="ChEBI" id="CHEBI:83833"/>
        <dbReference type="ChEBI" id="CHEBI:83834"/>
        <dbReference type="EC" id="5.2.1.8"/>
    </reaction>
</comment>
<keyword evidence="6" id="KW-0143">Chaperone</keyword>
<comment type="function">
    <text evidence="8">Also involved in hydrogenase metallocenter assembly, probably by participating in the nickel insertion step. This function in hydrogenase biosynthesis requires chaperone activity and the presence of the metal-binding domain, but not PPIase activity.</text>
</comment>
<keyword evidence="7 9" id="KW-0413">Isomerase</keyword>
<dbReference type="InterPro" id="IPR001179">
    <property type="entry name" value="PPIase_FKBP_dom"/>
</dbReference>
<evidence type="ECO:0000313" key="12">
    <source>
        <dbReference type="EMBL" id="SUB79583.1"/>
    </source>
</evidence>
<name>A0AAQ1ZIS0_9BACT</name>
<dbReference type="PANTHER" id="PTHR47861:SF3">
    <property type="entry name" value="FKBP-TYPE PEPTIDYL-PROLYL CIS-TRANS ISOMERASE SLYD"/>
    <property type="match status" value="1"/>
</dbReference>
<dbReference type="Gene3D" id="3.10.50.40">
    <property type="match status" value="1"/>
</dbReference>
<gene>
    <name evidence="12" type="primary">slyD</name>
    <name evidence="12" type="ORF">NCTC13063_00850</name>
</gene>
<dbReference type="PROSITE" id="PS50059">
    <property type="entry name" value="FKBP_PPIASE"/>
    <property type="match status" value="1"/>
</dbReference>
<evidence type="ECO:0000256" key="2">
    <source>
        <dbReference type="ARBA" id="ARBA00004496"/>
    </source>
</evidence>
<keyword evidence="4" id="KW-0963">Cytoplasm</keyword>
<dbReference type="EMBL" id="UGTJ01000001">
    <property type="protein sequence ID" value="SUB79583.1"/>
    <property type="molecule type" value="Genomic_DNA"/>
</dbReference>
<dbReference type="EC" id="5.2.1.8" evidence="10"/>
<dbReference type="GO" id="GO:0042026">
    <property type="term" value="P:protein refolding"/>
    <property type="evidence" value="ECO:0007669"/>
    <property type="project" value="UniProtKB-ARBA"/>
</dbReference>
<dbReference type="Proteomes" id="UP000255283">
    <property type="component" value="Unassembled WGS sequence"/>
</dbReference>
<dbReference type="SUPFAM" id="SSF54534">
    <property type="entry name" value="FKBP-like"/>
    <property type="match status" value="1"/>
</dbReference>